<protein>
    <submittedName>
        <fullName evidence="2">Uncharacterized protein</fullName>
    </submittedName>
</protein>
<dbReference type="OrthoDB" id="10294600at2759"/>
<dbReference type="EMBL" id="CAJNJA010018397">
    <property type="protein sequence ID" value="CAE7422282.1"/>
    <property type="molecule type" value="Genomic_DNA"/>
</dbReference>
<gene>
    <name evidence="2" type="ORF">SNEC2469_LOCUS11585</name>
</gene>
<dbReference type="Proteomes" id="UP000601435">
    <property type="component" value="Unassembled WGS sequence"/>
</dbReference>
<feature type="transmembrane region" description="Helical" evidence="1">
    <location>
        <begin position="263"/>
        <end position="288"/>
    </location>
</feature>
<keyword evidence="3" id="KW-1185">Reference proteome</keyword>
<reference evidence="2" key="1">
    <citation type="submission" date="2021-02" db="EMBL/GenBank/DDBJ databases">
        <authorList>
            <person name="Dougan E. K."/>
            <person name="Rhodes N."/>
            <person name="Thang M."/>
            <person name="Chan C."/>
        </authorList>
    </citation>
    <scope>NUCLEOTIDE SEQUENCE</scope>
</reference>
<evidence type="ECO:0000256" key="1">
    <source>
        <dbReference type="SAM" id="Phobius"/>
    </source>
</evidence>
<organism evidence="2 3">
    <name type="scientific">Symbiodinium necroappetens</name>
    <dbReference type="NCBI Taxonomy" id="1628268"/>
    <lineage>
        <taxon>Eukaryota</taxon>
        <taxon>Sar</taxon>
        <taxon>Alveolata</taxon>
        <taxon>Dinophyceae</taxon>
        <taxon>Suessiales</taxon>
        <taxon>Symbiodiniaceae</taxon>
        <taxon>Symbiodinium</taxon>
    </lineage>
</organism>
<feature type="non-terminal residue" evidence="2">
    <location>
        <position position="482"/>
    </location>
</feature>
<keyword evidence="1" id="KW-0812">Transmembrane</keyword>
<accession>A0A812R709</accession>
<proteinExistence type="predicted"/>
<keyword evidence="1" id="KW-1133">Transmembrane helix</keyword>
<evidence type="ECO:0000313" key="3">
    <source>
        <dbReference type="Proteomes" id="UP000601435"/>
    </source>
</evidence>
<keyword evidence="1" id="KW-0472">Membrane</keyword>
<comment type="caution">
    <text evidence="2">The sequence shown here is derived from an EMBL/GenBank/DDBJ whole genome shotgun (WGS) entry which is preliminary data.</text>
</comment>
<evidence type="ECO:0000313" key="2">
    <source>
        <dbReference type="EMBL" id="CAE7422282.1"/>
    </source>
</evidence>
<sequence length="482" mass="54181">YNVRHLHIIQHKFLEFHILNFYIHEQYQHQHDFKHLNIQHINVQHDHVFQQHYDVQHIEFVNVQFVHVLDVYIHQHDQHQHDKHVNLQHDHVFQQYQNVQHKQDEFDDEYHIDDLLECNEENASSWDPGLKEGLAVILSDILGIDVAAEDVDLTVLNETQTGRLSQRRLQEVVELVRATFVAYKAFVLEQDAAGFLDNITTSLQSTATLNQVTADLAEQLELANASFQVDEVFVVQMDVAQASDPPIEVVVRPTVLEEPDNNIAVASVAAIVAVLASCCMIMVVYSYVRSKRPGHGQKEELDARSTMAGVTVESQAEEPAIDSIMAASGESANVTDILNSVQRLEEVLEEVGISFDQPIDNVAEDASNDIGRLDEALGGHLEALKMIGISFEGLEPGSQDGVVEEDMQRNDELCSHPLSFMKWVAAETATAPAADDSGDRALQELRRRAKEADLRDLLRRFEAGVGHEARSVISVLEMSPTF</sequence>
<dbReference type="AlphaFoldDB" id="A0A812R709"/>
<name>A0A812R709_9DINO</name>